<feature type="chain" id="PRO_5028138660" description="J domain-containing protein" evidence="2">
    <location>
        <begin position="20"/>
        <end position="240"/>
    </location>
</feature>
<dbReference type="SUPFAM" id="SSF46565">
    <property type="entry name" value="Chaperone J-domain"/>
    <property type="match status" value="1"/>
</dbReference>
<evidence type="ECO:0000256" key="2">
    <source>
        <dbReference type="SAM" id="SignalP"/>
    </source>
</evidence>
<name>A0A6V7UF73_MELEN</name>
<sequence>MHYLIHSLFLLIFLAIAETISDHYKTLGVSQDASADEIKTAYRKLMIKYHPDKNKNDPIALKLSQEINNAKDILLDEQKRSDFDKELFAYNQSKQEEGESPKSSGTSTNKFKIIVFSNKIFVQDIYGGAICTKELEINGEYNEITISGNNIQYDSLNLGSPNNFLKARSVEIQLNGISTNISKEYMKYNFEEENTDLLQVTQKEIIVGTINDIEMHIEDANGSNRINVNGGSNIVLIFGH</sequence>
<reference evidence="4 5" key="1">
    <citation type="submission" date="2020-08" db="EMBL/GenBank/DDBJ databases">
        <authorList>
            <person name="Koutsovoulos G."/>
            <person name="Danchin GJ E."/>
        </authorList>
    </citation>
    <scope>NUCLEOTIDE SEQUENCE [LARGE SCALE GENOMIC DNA]</scope>
</reference>
<dbReference type="InterPro" id="IPR001623">
    <property type="entry name" value="DnaJ_domain"/>
</dbReference>
<dbReference type="Gene3D" id="1.10.287.110">
    <property type="entry name" value="DnaJ domain"/>
    <property type="match status" value="1"/>
</dbReference>
<evidence type="ECO:0000259" key="3">
    <source>
        <dbReference type="PROSITE" id="PS50076"/>
    </source>
</evidence>
<protein>
    <recommendedName>
        <fullName evidence="3">J domain-containing protein</fullName>
    </recommendedName>
</protein>
<dbReference type="GO" id="GO:0005737">
    <property type="term" value="C:cytoplasm"/>
    <property type="evidence" value="ECO:0007669"/>
    <property type="project" value="TreeGrafter"/>
</dbReference>
<dbReference type="InterPro" id="IPR036869">
    <property type="entry name" value="J_dom_sf"/>
</dbReference>
<keyword evidence="1" id="KW-0143">Chaperone</keyword>
<accession>A0A6V7UF73</accession>
<dbReference type="AlphaFoldDB" id="A0A6V7UF73"/>
<dbReference type="EMBL" id="CAJEWN010000062">
    <property type="protein sequence ID" value="CAD2156479.1"/>
    <property type="molecule type" value="Genomic_DNA"/>
</dbReference>
<gene>
    <name evidence="4" type="ORF">MENT_LOCUS12264</name>
</gene>
<organism evidence="4 5">
    <name type="scientific">Meloidogyne enterolobii</name>
    <name type="common">Root-knot nematode worm</name>
    <name type="synonym">Meloidogyne mayaguensis</name>
    <dbReference type="NCBI Taxonomy" id="390850"/>
    <lineage>
        <taxon>Eukaryota</taxon>
        <taxon>Metazoa</taxon>
        <taxon>Ecdysozoa</taxon>
        <taxon>Nematoda</taxon>
        <taxon>Chromadorea</taxon>
        <taxon>Rhabditida</taxon>
        <taxon>Tylenchina</taxon>
        <taxon>Tylenchomorpha</taxon>
        <taxon>Tylenchoidea</taxon>
        <taxon>Meloidogynidae</taxon>
        <taxon>Meloidogyninae</taxon>
        <taxon>Meloidogyne</taxon>
    </lineage>
</organism>
<evidence type="ECO:0000256" key="1">
    <source>
        <dbReference type="ARBA" id="ARBA00023186"/>
    </source>
</evidence>
<dbReference type="Pfam" id="PF00226">
    <property type="entry name" value="DnaJ"/>
    <property type="match status" value="1"/>
</dbReference>
<dbReference type="PROSITE" id="PS50076">
    <property type="entry name" value="DNAJ_2"/>
    <property type="match status" value="1"/>
</dbReference>
<dbReference type="PANTHER" id="PTHR43096:SF52">
    <property type="entry name" value="DNAJ HOMOLOG 1, MITOCHONDRIAL-RELATED"/>
    <property type="match status" value="1"/>
</dbReference>
<keyword evidence="2" id="KW-0732">Signal</keyword>
<dbReference type="Proteomes" id="UP000580250">
    <property type="component" value="Unassembled WGS sequence"/>
</dbReference>
<dbReference type="OrthoDB" id="10250354at2759"/>
<dbReference type="PRINTS" id="PR00625">
    <property type="entry name" value="JDOMAIN"/>
</dbReference>
<proteinExistence type="predicted"/>
<feature type="domain" description="J" evidence="3">
    <location>
        <begin position="22"/>
        <end position="87"/>
    </location>
</feature>
<dbReference type="CDD" id="cd06257">
    <property type="entry name" value="DnaJ"/>
    <property type="match status" value="1"/>
</dbReference>
<evidence type="ECO:0000313" key="4">
    <source>
        <dbReference type="EMBL" id="CAD2156479.1"/>
    </source>
</evidence>
<dbReference type="PANTHER" id="PTHR43096">
    <property type="entry name" value="DNAJ HOMOLOG 1, MITOCHONDRIAL-RELATED"/>
    <property type="match status" value="1"/>
</dbReference>
<dbReference type="SMART" id="SM00271">
    <property type="entry name" value="DnaJ"/>
    <property type="match status" value="1"/>
</dbReference>
<evidence type="ECO:0000313" key="5">
    <source>
        <dbReference type="Proteomes" id="UP000580250"/>
    </source>
</evidence>
<dbReference type="GO" id="GO:0042026">
    <property type="term" value="P:protein refolding"/>
    <property type="evidence" value="ECO:0007669"/>
    <property type="project" value="TreeGrafter"/>
</dbReference>
<feature type="signal peptide" evidence="2">
    <location>
        <begin position="1"/>
        <end position="19"/>
    </location>
</feature>
<comment type="caution">
    <text evidence="4">The sequence shown here is derived from an EMBL/GenBank/DDBJ whole genome shotgun (WGS) entry which is preliminary data.</text>
</comment>
<dbReference type="GO" id="GO:0051082">
    <property type="term" value="F:unfolded protein binding"/>
    <property type="evidence" value="ECO:0007669"/>
    <property type="project" value="TreeGrafter"/>
</dbReference>